<comment type="caution">
    <text evidence="2">The sequence shown here is derived from an EMBL/GenBank/DDBJ whole genome shotgun (WGS) entry which is preliminary data.</text>
</comment>
<feature type="compositionally biased region" description="Basic residues" evidence="1">
    <location>
        <begin position="966"/>
        <end position="979"/>
    </location>
</feature>
<feature type="region of interest" description="Disordered" evidence="1">
    <location>
        <begin position="612"/>
        <end position="844"/>
    </location>
</feature>
<keyword evidence="3" id="KW-1185">Reference proteome</keyword>
<dbReference type="eggNOG" id="ENOG50324IF">
    <property type="taxonomic scope" value="Bacteria"/>
</dbReference>
<feature type="compositionally biased region" description="Low complexity" evidence="1">
    <location>
        <begin position="940"/>
        <end position="951"/>
    </location>
</feature>
<evidence type="ECO:0000313" key="3">
    <source>
        <dbReference type="Proteomes" id="UP000027178"/>
    </source>
</evidence>
<organism evidence="2 3">
    <name type="scientific">Kitasatospora cheerisanensis KCTC 2395</name>
    <dbReference type="NCBI Taxonomy" id="1348663"/>
    <lineage>
        <taxon>Bacteria</taxon>
        <taxon>Bacillati</taxon>
        <taxon>Actinomycetota</taxon>
        <taxon>Actinomycetes</taxon>
        <taxon>Kitasatosporales</taxon>
        <taxon>Streptomycetaceae</taxon>
        <taxon>Kitasatospora</taxon>
    </lineage>
</organism>
<feature type="compositionally biased region" description="Low complexity" evidence="1">
    <location>
        <begin position="395"/>
        <end position="404"/>
    </location>
</feature>
<feature type="region of interest" description="Disordered" evidence="1">
    <location>
        <begin position="373"/>
        <end position="404"/>
    </location>
</feature>
<feature type="compositionally biased region" description="Basic and acidic residues" evidence="1">
    <location>
        <begin position="690"/>
        <end position="700"/>
    </location>
</feature>
<sequence length="1121" mass="121130">MAAQHLLPVAGARRRRGLRQIAHHRQRTGRDPPHHRPPGQRRQFLCLVHHHVPEGPLPVRRRPLRRRAVRALLGVPVRQCRRVQLALLAGHLEHAPGVELGLGPGPALLGGGPAPLRAVAAEQFGGLVQQRHVLHRPRRARGAAQRGAFGGGEGRGEAVGVGEQRLDEPAGRQQRPERVQSGPDLRLGPEFARCPAGLLLVPRAVDRVGAEPGQAGQGGAQELGAGRVVRQPQAAGALAGGGQQAAGERQVEPGEPAVRGGQPLVQAHRLGEDVRHPLGALQESGFRPVGVNRPYAREQLAEGAQQHLGLAERGQHLLDVAQEGPVRADHQHAAPLQHLAVGVQQVRGPVQRGHRLAGARTAVDHHRAVQPGADHPVLLGLDGGHHLAHPPGPGPAQLGQQRGFADQGAAAVGVQRVQVERLVVQADHPPLPGAQVAAAQQAGRVGGARGVERAGGRGAPVQQQRFELLVQQADPADVADGAVAGVDPAEAQAAFDGGQPGQAAGAFGQHHLLFQPGLPGAARPGGRGSGLLQRGAGLRAGGVQPGVQLRQPVLLGAEFGRQDGVACHLFGQRDILALREFFGGANEHVQSTMLPVRTAEALHSRLTSTVRLAKREREAQDPQCPGLPVRLGDPGPAVVPRAQGGAGAPPVARRPEGPAGPRHRGAAHRDRRLRARRRPGRPGVHRRPREGHPARREGPHRGVLRTRRARADPQGHDLARPHRERRAAADPPVAGARPRPHGGRPGPPRPPLRPVRRAGHGRPLAQRRRPGHHPRQALRDRRRRGPGRLRPPRGPDRPLPAARRQGPGRHLAGHARPAGRRRREARRAGAPGGRPPRLRERLHLGRPGLPALARLRRGLHPGPALRRPVQHRQDHPPDGRSRARHRGLQGRPGRLLGDAAQDEHPLLRARQRPRRHPARLRLDDRRARRRPVERGRRLLLRGPPGRAAGRVLRLRRPAGDLPDRPRRVRRLPRRHRGRTRPLPAVPGHHQGPDGRGAGRRRPGDRARGHQGARRRRRARHARGRPREHPGAGPRRRRPDPAGPRRDRRAARRPPLLHRRGQCPGRRTRPPHRGRGRRPPGGRQVRPGRHPLTVRTPNCPSPASSRGGQGAVGPLATVVEES</sequence>
<feature type="compositionally biased region" description="Low complexity" evidence="1">
    <location>
        <begin position="634"/>
        <end position="651"/>
    </location>
</feature>
<feature type="compositionally biased region" description="Basic residues" evidence="1">
    <location>
        <begin position="661"/>
        <end position="689"/>
    </location>
</feature>
<dbReference type="AlphaFoldDB" id="A0A066YT41"/>
<protein>
    <submittedName>
        <fullName evidence="2">Uncharacterized protein</fullName>
    </submittedName>
</protein>
<reference evidence="2 3" key="1">
    <citation type="submission" date="2014-05" db="EMBL/GenBank/DDBJ databases">
        <title>Draft Genome Sequence of Kitasatospora cheerisanensis KCTC 2395.</title>
        <authorList>
            <person name="Nam D.H."/>
        </authorList>
    </citation>
    <scope>NUCLEOTIDE SEQUENCE [LARGE SCALE GENOMIC DNA]</scope>
    <source>
        <strain evidence="2 3">KCTC 2395</strain>
    </source>
</reference>
<feature type="compositionally biased region" description="Basic residues" evidence="1">
    <location>
        <begin position="754"/>
        <end position="791"/>
    </location>
</feature>
<proteinExistence type="predicted"/>
<accession>A0A066YT41</accession>
<feature type="region of interest" description="Disordered" evidence="1">
    <location>
        <begin position="235"/>
        <end position="258"/>
    </location>
</feature>
<feature type="compositionally biased region" description="Low complexity" evidence="1">
    <location>
        <begin position="799"/>
        <end position="810"/>
    </location>
</feature>
<evidence type="ECO:0000313" key="2">
    <source>
        <dbReference type="EMBL" id="KDN81241.1"/>
    </source>
</evidence>
<evidence type="ECO:0000256" key="1">
    <source>
        <dbReference type="SAM" id="MobiDB-lite"/>
    </source>
</evidence>
<feature type="compositionally biased region" description="Basic residues" evidence="1">
    <location>
        <begin position="1045"/>
        <end position="1079"/>
    </location>
</feature>
<feature type="compositionally biased region" description="Basic and acidic residues" evidence="1">
    <location>
        <begin position="920"/>
        <end position="936"/>
    </location>
</feature>
<feature type="region of interest" description="Disordered" evidence="1">
    <location>
        <begin position="133"/>
        <end position="188"/>
    </location>
</feature>
<feature type="compositionally biased region" description="Gly residues" evidence="1">
    <location>
        <begin position="148"/>
        <end position="159"/>
    </location>
</feature>
<gene>
    <name evidence="2" type="ORF">KCH_68730</name>
</gene>
<feature type="compositionally biased region" description="Basic residues" evidence="1">
    <location>
        <begin position="811"/>
        <end position="825"/>
    </location>
</feature>
<feature type="compositionally biased region" description="Basic and acidic residues" evidence="1">
    <location>
        <begin position="871"/>
        <end position="881"/>
    </location>
</feature>
<feature type="compositionally biased region" description="Basic and acidic residues" evidence="1">
    <location>
        <begin position="709"/>
        <end position="721"/>
    </location>
</feature>
<dbReference type="HOGENOM" id="CLU_280305_0_0_11"/>
<feature type="compositionally biased region" description="Polar residues" evidence="1">
    <location>
        <begin position="1094"/>
        <end position="1105"/>
    </location>
</feature>
<name>A0A066YT41_9ACTN</name>
<feature type="compositionally biased region" description="Basic residues" evidence="1">
    <location>
        <begin position="907"/>
        <end position="919"/>
    </location>
</feature>
<feature type="compositionally biased region" description="Basic residues" evidence="1">
    <location>
        <begin position="1008"/>
        <end position="1023"/>
    </location>
</feature>
<dbReference type="Proteomes" id="UP000027178">
    <property type="component" value="Unassembled WGS sequence"/>
</dbReference>
<dbReference type="EMBL" id="JNBY01000148">
    <property type="protein sequence ID" value="KDN81241.1"/>
    <property type="molecule type" value="Genomic_DNA"/>
</dbReference>
<feature type="region of interest" description="Disordered" evidence="1">
    <location>
        <begin position="860"/>
        <end position="1121"/>
    </location>
</feature>
<feature type="compositionally biased region" description="Basic and acidic residues" evidence="1">
    <location>
        <begin position="164"/>
        <end position="178"/>
    </location>
</feature>